<dbReference type="RefSeq" id="WP_092256644.1">
    <property type="nucleotide sequence ID" value="NZ_CP047199.1"/>
</dbReference>
<reference evidence="3" key="1">
    <citation type="submission" date="2016-10" db="EMBL/GenBank/DDBJ databases">
        <authorList>
            <person name="Varghese N."/>
            <person name="Submissions S."/>
        </authorList>
    </citation>
    <scope>NUCLEOTIDE SEQUENCE [LARGE SCALE GENOMIC DNA]</scope>
    <source>
        <strain evidence="3">DSM 20524</strain>
    </source>
</reference>
<keyword evidence="3" id="KW-1185">Reference proteome</keyword>
<dbReference type="InterPro" id="IPR015943">
    <property type="entry name" value="WD40/YVTN_repeat-like_dom_sf"/>
</dbReference>
<dbReference type="AlphaFoldDB" id="A0A1H9REH8"/>
<feature type="region of interest" description="Disordered" evidence="1">
    <location>
        <begin position="304"/>
        <end position="324"/>
    </location>
</feature>
<organism evidence="2 3">
    <name type="scientific">Corynebacterium cystitidis DSM 20524</name>
    <dbReference type="NCBI Taxonomy" id="1121357"/>
    <lineage>
        <taxon>Bacteria</taxon>
        <taxon>Bacillati</taxon>
        <taxon>Actinomycetota</taxon>
        <taxon>Actinomycetes</taxon>
        <taxon>Mycobacteriales</taxon>
        <taxon>Corynebacteriaceae</taxon>
        <taxon>Corynebacterium</taxon>
    </lineage>
</organism>
<dbReference type="EMBL" id="FOGQ01000002">
    <property type="protein sequence ID" value="SER71074.1"/>
    <property type="molecule type" value="Genomic_DNA"/>
</dbReference>
<dbReference type="InterPro" id="IPR011044">
    <property type="entry name" value="Quino_amine_DH_bsu"/>
</dbReference>
<accession>A0A1H9REH8</accession>
<protein>
    <submittedName>
        <fullName evidence="2">Uncharacterized protein</fullName>
    </submittedName>
</protein>
<dbReference type="Proteomes" id="UP000198929">
    <property type="component" value="Unassembled WGS sequence"/>
</dbReference>
<evidence type="ECO:0000313" key="3">
    <source>
        <dbReference type="Proteomes" id="UP000198929"/>
    </source>
</evidence>
<dbReference type="SUPFAM" id="SSF50969">
    <property type="entry name" value="YVTN repeat-like/Quinoprotein amine dehydrogenase"/>
    <property type="match status" value="1"/>
</dbReference>
<evidence type="ECO:0000313" key="2">
    <source>
        <dbReference type="EMBL" id="SER71074.1"/>
    </source>
</evidence>
<proteinExistence type="predicted"/>
<evidence type="ECO:0000256" key="1">
    <source>
        <dbReference type="SAM" id="MobiDB-lite"/>
    </source>
</evidence>
<gene>
    <name evidence="2" type="ORF">SAMN05661109_00867</name>
</gene>
<dbReference type="Gene3D" id="2.130.10.10">
    <property type="entry name" value="YVTN repeat-like/Quinoprotein amine dehydrogenase"/>
    <property type="match status" value="1"/>
</dbReference>
<sequence length="324" mass="34610">MPGHVLAVSSDSSTALVGCGHASDGAHHPAGSFTLRGIRLETGQTLWTLDLPADTAWPPNERFLATIGDEALFNFPRNSPEGPGIYSVDITTGKIKKLYTTDKHHAMQFIGTATGGDLLFSARALSAEGPLSLSQPITHILRISPSGELVYNSQLPPGAFGAYINGSDNDGFNCRIVGDTVACHGAVEEPHNDIGWVFLAADTGEVSSFVPTLYADNVYLVCDAYLLHTDGTWQAKSYDGEDLNTTIEQLTAVYPLEGSSACVSLDAYRRLTNTTKNYGSVVVDAAGRVTAYHDRTYPSQRRLNFAGSDATRSAEPDSLGADHL</sequence>
<feature type="compositionally biased region" description="Basic and acidic residues" evidence="1">
    <location>
        <begin position="312"/>
        <end position="324"/>
    </location>
</feature>
<name>A0A1H9REH8_9CORY</name>